<dbReference type="EMBL" id="ALAO01000366">
    <property type="protein sequence ID" value="EKO37700.1"/>
    <property type="molecule type" value="Genomic_DNA"/>
</dbReference>
<keyword evidence="3 7" id="KW-0812">Transmembrane</keyword>
<accession>K6GL73</accession>
<feature type="domain" description="ABC3 transporter permease C-terminal" evidence="8">
    <location>
        <begin position="286"/>
        <end position="403"/>
    </location>
</feature>
<evidence type="ECO:0000256" key="4">
    <source>
        <dbReference type="ARBA" id="ARBA00022989"/>
    </source>
</evidence>
<evidence type="ECO:0000313" key="11">
    <source>
        <dbReference type="Proteomes" id="UP000006272"/>
    </source>
</evidence>
<keyword evidence="4 7" id="KW-1133">Transmembrane helix</keyword>
<gene>
    <name evidence="10" type="ORF">B193_3621</name>
</gene>
<evidence type="ECO:0000256" key="5">
    <source>
        <dbReference type="ARBA" id="ARBA00023136"/>
    </source>
</evidence>
<evidence type="ECO:0000256" key="2">
    <source>
        <dbReference type="ARBA" id="ARBA00022475"/>
    </source>
</evidence>
<comment type="caution">
    <text evidence="10">The sequence shown here is derived from an EMBL/GenBank/DDBJ whole genome shotgun (WGS) entry which is preliminary data.</text>
</comment>
<dbReference type="InterPro" id="IPR025857">
    <property type="entry name" value="MacB_PCD"/>
</dbReference>
<evidence type="ECO:0000259" key="9">
    <source>
        <dbReference type="Pfam" id="PF12704"/>
    </source>
</evidence>
<feature type="transmembrane region" description="Helical" evidence="7">
    <location>
        <begin position="283"/>
        <end position="307"/>
    </location>
</feature>
<evidence type="ECO:0000313" key="10">
    <source>
        <dbReference type="EMBL" id="EKO37700.1"/>
    </source>
</evidence>
<protein>
    <submittedName>
        <fullName evidence="10">ABC-type transport system, involved in lipoprotein release, permease component</fullName>
    </submittedName>
</protein>
<proteinExistence type="inferred from homology"/>
<dbReference type="AlphaFoldDB" id="K6GL73"/>
<evidence type="ECO:0000256" key="3">
    <source>
        <dbReference type="ARBA" id="ARBA00022692"/>
    </source>
</evidence>
<reference evidence="10 11" key="1">
    <citation type="submission" date="2012-07" db="EMBL/GenBank/DDBJ databases">
        <title>Draft genome sequence of Desulfovibrio magneticus str. Maddingley MBC34 obtained from a metagenomic sequence of a methanogenic enrichment isolated from coal-seam formation water in Victoria, Australia.</title>
        <authorList>
            <person name="Greenfield P."/>
            <person name="Hendry P."/>
            <person name="Li D."/>
            <person name="Rosewarne C.P."/>
            <person name="Tran-Dinh N."/>
            <person name="Elbourne L.D.H."/>
            <person name="Paulsen I.T."/>
            <person name="Midgley D.J."/>
        </authorList>
    </citation>
    <scope>NUCLEOTIDE SEQUENCE [LARGE SCALE GENOMIC DNA]</scope>
    <source>
        <strain evidence="11">Maddingley MBC34</strain>
    </source>
</reference>
<dbReference type="PANTHER" id="PTHR30572">
    <property type="entry name" value="MEMBRANE COMPONENT OF TRANSPORTER-RELATED"/>
    <property type="match status" value="1"/>
</dbReference>
<feature type="transmembrane region" description="Helical" evidence="7">
    <location>
        <begin position="327"/>
        <end position="353"/>
    </location>
</feature>
<feature type="transmembrane region" description="Helical" evidence="7">
    <location>
        <begin position="41"/>
        <end position="58"/>
    </location>
</feature>
<dbReference type="GO" id="GO:0022857">
    <property type="term" value="F:transmembrane transporter activity"/>
    <property type="evidence" value="ECO:0007669"/>
    <property type="project" value="TreeGrafter"/>
</dbReference>
<evidence type="ECO:0000259" key="8">
    <source>
        <dbReference type="Pfam" id="PF02687"/>
    </source>
</evidence>
<comment type="similarity">
    <text evidence="6">Belongs to the ABC-4 integral membrane protein family.</text>
</comment>
<dbReference type="InterPro" id="IPR050250">
    <property type="entry name" value="Macrolide_Exporter_MacB"/>
</dbReference>
<dbReference type="Proteomes" id="UP000006272">
    <property type="component" value="Unassembled WGS sequence"/>
</dbReference>
<evidence type="ECO:0000256" key="6">
    <source>
        <dbReference type="ARBA" id="ARBA00038076"/>
    </source>
</evidence>
<feature type="transmembrane region" description="Helical" evidence="7">
    <location>
        <begin position="373"/>
        <end position="392"/>
    </location>
</feature>
<dbReference type="Pfam" id="PF12704">
    <property type="entry name" value="MacB_PCD"/>
    <property type="match status" value="1"/>
</dbReference>
<keyword evidence="5 7" id="KW-0472">Membrane</keyword>
<evidence type="ECO:0000256" key="1">
    <source>
        <dbReference type="ARBA" id="ARBA00004651"/>
    </source>
</evidence>
<feature type="domain" description="MacB-like periplasmic core" evidence="9">
    <location>
        <begin position="40"/>
        <end position="227"/>
    </location>
</feature>
<dbReference type="GO" id="GO:0005886">
    <property type="term" value="C:plasma membrane"/>
    <property type="evidence" value="ECO:0007669"/>
    <property type="project" value="UniProtKB-SubCell"/>
</dbReference>
<keyword evidence="2" id="KW-1003">Cell membrane</keyword>
<name>K6GL73_9BACT</name>
<dbReference type="Pfam" id="PF02687">
    <property type="entry name" value="FtsX"/>
    <property type="match status" value="1"/>
</dbReference>
<sequence length="410" mass="43178">MREYSHDHTAMSRRQRHTQRGTVNILTIPLRNLRRKLARSLLTALVFAVGVASVTALVELSKAVGESLESKLAAYGANILVSPKTETLSVGYGGMALGDVSVDIKYFKEDETLAAIAGIHHKDRLSAVAPKFVLLARVADTPVGVIGVDFEQERQIKSHWFTEAGTLSLDSFGLLAGSEAATRLNLAPGSVVTLEGRDFTVTGVLGPTGSEDDKLLFADLHALQAAAGKVNRIHFVEVAALCAGCPIGEITEQIGASLPGADVKAMQQVVKSRMMTVDFVKHLAFAVSGVILLTACVMIGLSIFSSVNERKNEIGLLRALGFSKGSVFLLMHLEALLLGATAAVIGQAAGFAASGRLMTLLDLGDQAVPAFDPLQFALVFVGVAALTSLASLPPALAASRIEPSQALVML</sequence>
<dbReference type="PANTHER" id="PTHR30572:SF4">
    <property type="entry name" value="ABC TRANSPORTER PERMEASE YTRF"/>
    <property type="match status" value="1"/>
</dbReference>
<keyword evidence="10" id="KW-0449">Lipoprotein</keyword>
<evidence type="ECO:0000256" key="7">
    <source>
        <dbReference type="SAM" id="Phobius"/>
    </source>
</evidence>
<comment type="subcellular location">
    <subcellularLocation>
        <location evidence="1">Cell membrane</location>
        <topology evidence="1">Multi-pass membrane protein</topology>
    </subcellularLocation>
</comment>
<dbReference type="PATRIC" id="fig|1206767.3.peg.3531"/>
<organism evidence="10 11">
    <name type="scientific">Solidesulfovibrio magneticus str. Maddingley MBC34</name>
    <dbReference type="NCBI Taxonomy" id="1206767"/>
    <lineage>
        <taxon>Bacteria</taxon>
        <taxon>Pseudomonadati</taxon>
        <taxon>Thermodesulfobacteriota</taxon>
        <taxon>Desulfovibrionia</taxon>
        <taxon>Desulfovibrionales</taxon>
        <taxon>Desulfovibrionaceae</taxon>
        <taxon>Solidesulfovibrio</taxon>
    </lineage>
</organism>
<dbReference type="InterPro" id="IPR003838">
    <property type="entry name" value="ABC3_permease_C"/>
</dbReference>